<organism evidence="2 3">
    <name type="scientific">Rhizophagus irregularis (strain DAOM 181602 / DAOM 197198 / MUCL 43194)</name>
    <name type="common">Arbuscular mycorrhizal fungus</name>
    <name type="synonym">Glomus intraradices</name>
    <dbReference type="NCBI Taxonomy" id="747089"/>
    <lineage>
        <taxon>Eukaryota</taxon>
        <taxon>Fungi</taxon>
        <taxon>Fungi incertae sedis</taxon>
        <taxon>Mucoromycota</taxon>
        <taxon>Glomeromycotina</taxon>
        <taxon>Glomeromycetes</taxon>
        <taxon>Glomerales</taxon>
        <taxon>Glomeraceae</taxon>
        <taxon>Rhizophagus</taxon>
    </lineage>
</organism>
<keyword evidence="1" id="KW-0812">Transmembrane</keyword>
<feature type="transmembrane region" description="Helical" evidence="1">
    <location>
        <begin position="38"/>
        <end position="60"/>
    </location>
</feature>
<reference evidence="2 3" key="1">
    <citation type="journal article" date="2013" name="Proc. Natl. Acad. Sci. U.S.A.">
        <title>Genome of an arbuscular mycorrhizal fungus provides insight into the oldest plant symbiosis.</title>
        <authorList>
            <person name="Tisserant E."/>
            <person name="Malbreil M."/>
            <person name="Kuo A."/>
            <person name="Kohler A."/>
            <person name="Symeonidi A."/>
            <person name="Balestrini R."/>
            <person name="Charron P."/>
            <person name="Duensing N."/>
            <person name="Frei Dit Frey N."/>
            <person name="Gianinazzi-Pearson V."/>
            <person name="Gilbert L.B."/>
            <person name="Handa Y."/>
            <person name="Herr J.R."/>
            <person name="Hijri M."/>
            <person name="Koul R."/>
            <person name="Kawaguchi M."/>
            <person name="Krajinski F."/>
            <person name="Lammers P.J."/>
            <person name="Masclaux F.G."/>
            <person name="Murat C."/>
            <person name="Morin E."/>
            <person name="Ndikumana S."/>
            <person name="Pagni M."/>
            <person name="Petitpierre D."/>
            <person name="Requena N."/>
            <person name="Rosikiewicz P."/>
            <person name="Riley R."/>
            <person name="Saito K."/>
            <person name="San Clemente H."/>
            <person name="Shapiro H."/>
            <person name="van Tuinen D."/>
            <person name="Becard G."/>
            <person name="Bonfante P."/>
            <person name="Paszkowski U."/>
            <person name="Shachar-Hill Y.Y."/>
            <person name="Tuskan G.A."/>
            <person name="Young P.W."/>
            <person name="Sanders I.R."/>
            <person name="Henrissat B."/>
            <person name="Rensing S.A."/>
            <person name="Grigoriev I.V."/>
            <person name="Corradi N."/>
            <person name="Roux C."/>
            <person name="Martin F."/>
        </authorList>
    </citation>
    <scope>NUCLEOTIDE SEQUENCE [LARGE SCALE GENOMIC DNA]</scope>
    <source>
        <strain evidence="2 3">DAOM 197198</strain>
    </source>
</reference>
<evidence type="ECO:0000313" key="2">
    <source>
        <dbReference type="EMBL" id="POG65811.1"/>
    </source>
</evidence>
<dbReference type="EMBL" id="AUPC02000205">
    <property type="protein sequence ID" value="POG65811.1"/>
    <property type="molecule type" value="Genomic_DNA"/>
</dbReference>
<keyword evidence="1" id="KW-0472">Membrane</keyword>
<evidence type="ECO:0000313" key="3">
    <source>
        <dbReference type="Proteomes" id="UP000018888"/>
    </source>
</evidence>
<keyword evidence="3" id="KW-1185">Reference proteome</keyword>
<accession>A0A2P4PK95</accession>
<name>A0A2P4PK95_RHIID</name>
<keyword evidence="1" id="KW-1133">Transmembrane helix</keyword>
<gene>
    <name evidence="2" type="ORF">GLOIN_2v1662707</name>
</gene>
<dbReference type="AlphaFoldDB" id="A0A2P4PK95"/>
<protein>
    <submittedName>
        <fullName evidence="2">Uncharacterized protein</fullName>
    </submittedName>
</protein>
<comment type="caution">
    <text evidence="2">The sequence shown here is derived from an EMBL/GenBank/DDBJ whole genome shotgun (WGS) entry which is preliminary data.</text>
</comment>
<dbReference type="Proteomes" id="UP000018888">
    <property type="component" value="Unassembled WGS sequence"/>
</dbReference>
<feature type="transmembrane region" description="Helical" evidence="1">
    <location>
        <begin position="12"/>
        <end position="32"/>
    </location>
</feature>
<evidence type="ECO:0000256" key="1">
    <source>
        <dbReference type="SAM" id="Phobius"/>
    </source>
</evidence>
<sequence>MALLFHLRLKLSTFPFPPLPPLILTFLVNINLKTESRYLTFLISLIIIIMTLWPFHGFFITSRIFLPYLLYIQV</sequence>
<proteinExistence type="predicted"/>
<reference evidence="2 3" key="2">
    <citation type="journal article" date="2018" name="New Phytol.">
        <title>High intraspecific genome diversity in the model arbuscular mycorrhizal symbiont Rhizophagus irregularis.</title>
        <authorList>
            <person name="Chen E.C.H."/>
            <person name="Morin E."/>
            <person name="Beaudet D."/>
            <person name="Noel J."/>
            <person name="Yildirir G."/>
            <person name="Ndikumana S."/>
            <person name="Charron P."/>
            <person name="St-Onge C."/>
            <person name="Giorgi J."/>
            <person name="Kruger M."/>
            <person name="Marton T."/>
            <person name="Ropars J."/>
            <person name="Grigoriev I.V."/>
            <person name="Hainaut M."/>
            <person name="Henrissat B."/>
            <person name="Roux C."/>
            <person name="Martin F."/>
            <person name="Corradi N."/>
        </authorList>
    </citation>
    <scope>NUCLEOTIDE SEQUENCE [LARGE SCALE GENOMIC DNA]</scope>
    <source>
        <strain evidence="2 3">DAOM 197198</strain>
    </source>
</reference>